<feature type="transmembrane region" description="Helical" evidence="1">
    <location>
        <begin position="313"/>
        <end position="335"/>
    </location>
</feature>
<reference evidence="2 3" key="1">
    <citation type="submission" date="2024-02" db="EMBL/GenBank/DDBJ databases">
        <title>Full genome sequence of Nocardioides kribbensis.</title>
        <authorList>
            <person name="Poletto B.L."/>
            <person name="Silva G."/>
            <person name="Galante D."/>
            <person name="Campos K.R."/>
            <person name="Santos M.B.N."/>
            <person name="Sacchi C.T."/>
        </authorList>
    </citation>
    <scope>NUCLEOTIDE SEQUENCE [LARGE SCALE GENOMIC DNA]</scope>
    <source>
        <strain evidence="2 3">O4R</strain>
    </source>
</reference>
<feature type="transmembrane region" description="Helical" evidence="1">
    <location>
        <begin position="347"/>
        <end position="366"/>
    </location>
</feature>
<keyword evidence="3" id="KW-1185">Reference proteome</keyword>
<proteinExistence type="predicted"/>
<feature type="transmembrane region" description="Helical" evidence="1">
    <location>
        <begin position="204"/>
        <end position="224"/>
    </location>
</feature>
<evidence type="ECO:0008006" key="4">
    <source>
        <dbReference type="Google" id="ProtNLM"/>
    </source>
</evidence>
<evidence type="ECO:0000256" key="1">
    <source>
        <dbReference type="SAM" id="Phobius"/>
    </source>
</evidence>
<dbReference type="Proteomes" id="UP001482520">
    <property type="component" value="Unassembled WGS sequence"/>
</dbReference>
<keyword evidence="1" id="KW-0812">Transmembrane</keyword>
<accession>A0ABV1P023</accession>
<protein>
    <recommendedName>
        <fullName evidence="4">Fenitrothion hydrolase</fullName>
    </recommendedName>
</protein>
<gene>
    <name evidence="2" type="ORF">V6R90_12575</name>
</gene>
<feature type="transmembrane region" description="Helical" evidence="1">
    <location>
        <begin position="445"/>
        <end position="463"/>
    </location>
</feature>
<feature type="transmembrane region" description="Helical" evidence="1">
    <location>
        <begin position="122"/>
        <end position="141"/>
    </location>
</feature>
<feature type="transmembrane region" description="Helical" evidence="1">
    <location>
        <begin position="407"/>
        <end position="425"/>
    </location>
</feature>
<comment type="caution">
    <text evidence="2">The sequence shown here is derived from an EMBL/GenBank/DDBJ whole genome shotgun (WGS) entry which is preliminary data.</text>
</comment>
<evidence type="ECO:0000313" key="3">
    <source>
        <dbReference type="Proteomes" id="UP001482520"/>
    </source>
</evidence>
<keyword evidence="1" id="KW-0472">Membrane</keyword>
<feature type="transmembrane region" description="Helical" evidence="1">
    <location>
        <begin position="173"/>
        <end position="192"/>
    </location>
</feature>
<keyword evidence="1" id="KW-1133">Transmembrane helix</keyword>
<dbReference type="EMBL" id="JBEGDP010000013">
    <property type="protein sequence ID" value="MEQ7848111.1"/>
    <property type="molecule type" value="Genomic_DNA"/>
</dbReference>
<sequence length="465" mass="49850">MAGLTGLHAGLQAALAAGVTDDRFTQAHGIGGAKDLPISPELAIAGAVAALTVSFTVLAVAWRSPRYDAATSGRPLPLLTRVVDSVPWRVALRVAGLAVFGWGALAAVFGRDLLLNPFFGMFYVWLWVGIVPASVLLGPVFKAISPARTINLALARISGGDPEVGLLRYPERLGYWPAAIGLFAFVWLELVYPYSTELGPVRLWAAVYVAAMLVGGAVFGNVWYERADPFEVYSSLVAKLSVWGRRDGMVLLRSPLANLDSLVPRPGLVAVVAVLFGSTAFDSFRDSLRWVSFLQNTAWIDSRSWAPDVANNVGLVVFCAGVGGLFALGTMTTGVEEGRSRRALPMLFAHSVVPIIVGYIIAHYLSYWVEYGQQTLIQASDPLSNGSDLLGTGSWTPNYWLSNHPTLLANTKVAAVVLGHVLGVVAAHDRAIKLLPRRHQLTGQLPLLFVMVAFTAGGLYLLFAA</sequence>
<dbReference type="RefSeq" id="WP_349804878.1">
    <property type="nucleotide sequence ID" value="NZ_JBEGDP010000013.1"/>
</dbReference>
<name>A0ABV1P023_9ACTN</name>
<organism evidence="2 3">
    <name type="scientific">Nocardioides kribbensis</name>
    <dbReference type="NCBI Taxonomy" id="305517"/>
    <lineage>
        <taxon>Bacteria</taxon>
        <taxon>Bacillati</taxon>
        <taxon>Actinomycetota</taxon>
        <taxon>Actinomycetes</taxon>
        <taxon>Propionibacteriales</taxon>
        <taxon>Nocardioidaceae</taxon>
        <taxon>Nocardioides</taxon>
    </lineage>
</organism>
<feature type="transmembrane region" description="Helical" evidence="1">
    <location>
        <begin position="42"/>
        <end position="62"/>
    </location>
</feature>
<feature type="transmembrane region" description="Helical" evidence="1">
    <location>
        <begin position="90"/>
        <end position="110"/>
    </location>
</feature>
<evidence type="ECO:0000313" key="2">
    <source>
        <dbReference type="EMBL" id="MEQ7848111.1"/>
    </source>
</evidence>